<accession>A0AAN5D422</accession>
<dbReference type="AlphaFoldDB" id="A0AAN5D422"/>
<protein>
    <submittedName>
        <fullName evidence="1">Uncharacterized protein</fullName>
    </submittedName>
</protein>
<evidence type="ECO:0000313" key="1">
    <source>
        <dbReference type="EMBL" id="GMR55697.1"/>
    </source>
</evidence>
<name>A0AAN5D422_9BILA</name>
<sequence>PEDASSLTKAHKEVLKSGSSGLLIYRILSRHSPREYFVQLSARMFYKNGKMDSIGLTHRVLNEVEGTMLLEKRSSLKAK</sequence>
<evidence type="ECO:0000313" key="2">
    <source>
        <dbReference type="Proteomes" id="UP001328107"/>
    </source>
</evidence>
<reference evidence="2" key="1">
    <citation type="submission" date="2022-10" db="EMBL/GenBank/DDBJ databases">
        <title>Genome assembly of Pristionchus species.</title>
        <authorList>
            <person name="Yoshida K."/>
            <person name="Sommer R.J."/>
        </authorList>
    </citation>
    <scope>NUCLEOTIDE SEQUENCE [LARGE SCALE GENOMIC DNA]</scope>
    <source>
        <strain evidence="2">RS5460</strain>
    </source>
</reference>
<proteinExistence type="predicted"/>
<dbReference type="Gene3D" id="3.30.450.20">
    <property type="entry name" value="PAS domain"/>
    <property type="match status" value="1"/>
</dbReference>
<dbReference type="EMBL" id="BTRK01000005">
    <property type="protein sequence ID" value="GMR55697.1"/>
    <property type="molecule type" value="Genomic_DNA"/>
</dbReference>
<gene>
    <name evidence="1" type="ORF">PMAYCL1PPCAC_25892</name>
</gene>
<keyword evidence="2" id="KW-1185">Reference proteome</keyword>
<comment type="caution">
    <text evidence="1">The sequence shown here is derived from an EMBL/GenBank/DDBJ whole genome shotgun (WGS) entry which is preliminary data.</text>
</comment>
<organism evidence="1 2">
    <name type="scientific">Pristionchus mayeri</name>
    <dbReference type="NCBI Taxonomy" id="1317129"/>
    <lineage>
        <taxon>Eukaryota</taxon>
        <taxon>Metazoa</taxon>
        <taxon>Ecdysozoa</taxon>
        <taxon>Nematoda</taxon>
        <taxon>Chromadorea</taxon>
        <taxon>Rhabditida</taxon>
        <taxon>Rhabditina</taxon>
        <taxon>Diplogasteromorpha</taxon>
        <taxon>Diplogasteroidea</taxon>
        <taxon>Neodiplogasteridae</taxon>
        <taxon>Pristionchus</taxon>
    </lineage>
</organism>
<feature type="non-terminal residue" evidence="1">
    <location>
        <position position="1"/>
    </location>
</feature>
<dbReference type="Proteomes" id="UP001328107">
    <property type="component" value="Unassembled WGS sequence"/>
</dbReference>